<accession>A0A1G7HPV5</accession>
<evidence type="ECO:0000259" key="1">
    <source>
        <dbReference type="Pfam" id="PF04326"/>
    </source>
</evidence>
<gene>
    <name evidence="2" type="ORF">SAMN05216337_104290</name>
</gene>
<name>A0A1G7HPV5_9BRAD</name>
<dbReference type="EMBL" id="FMZW01000042">
    <property type="protein sequence ID" value="SDF02483.1"/>
    <property type="molecule type" value="Genomic_DNA"/>
</dbReference>
<reference evidence="2 3" key="1">
    <citation type="submission" date="2016-10" db="EMBL/GenBank/DDBJ databases">
        <authorList>
            <person name="de Groot N.N."/>
        </authorList>
    </citation>
    <scope>NUCLEOTIDE SEQUENCE [LARGE SCALE GENOMIC DNA]</scope>
    <source>
        <strain evidence="2 3">R5</strain>
    </source>
</reference>
<evidence type="ECO:0000313" key="3">
    <source>
        <dbReference type="Proteomes" id="UP000199245"/>
    </source>
</evidence>
<keyword evidence="2" id="KW-0238">DNA-binding</keyword>
<proteinExistence type="predicted"/>
<feature type="domain" description="Schlafen AlbA-2" evidence="1">
    <location>
        <begin position="17"/>
        <end position="140"/>
    </location>
</feature>
<dbReference type="Gene3D" id="3.30.950.30">
    <property type="entry name" value="Schlafen, AAA domain"/>
    <property type="match status" value="1"/>
</dbReference>
<evidence type="ECO:0000313" key="2">
    <source>
        <dbReference type="EMBL" id="SDF02483.1"/>
    </source>
</evidence>
<dbReference type="InterPro" id="IPR007421">
    <property type="entry name" value="Schlafen_AlbA_2_dom"/>
</dbReference>
<dbReference type="Proteomes" id="UP000199245">
    <property type="component" value="Unassembled WGS sequence"/>
</dbReference>
<dbReference type="AlphaFoldDB" id="A0A1G7HPV5"/>
<sequence length="457" mass="51038">MKAPQSQIDDLVARPAESLPVEIKSWIDPTSPEGIAKIVRACLAMRNQNGGFLVIGFNDKTLQLETNGRPQNVREVFHTDRIQQIVTRHAFESFEVEVAFSERDGIDIPVLVIPSGVQYPVASKADVIAADGRRLVRVGEVYCRTLNSNGSASTAAAGPKDWRDIFERCFDNREADIGRFLRRHLGSSADSLSFGAKSQTRHERMTAFLDEGFARFQEAAAIRNPSGPELELVNGAKFEVGLILDPSKSDQLPTQTFLHTLVTSNPRLTGWPTWLDSSDFALEHARPVVRNGSWEALILVPLFGRLRLDFNWFDPNGRFYVQRSFQDDTKDGIEPGTMLDPILVVLRIADAIAVGLSFARALGWKEETTLRFAFRWKKLAGRRLETWANPGAYISVHARTATESVASYVDLSIDTALNSIAPAVEQAVRPLFAEFGGYEFPTISIEHWVQRLIDRKL</sequence>
<dbReference type="Pfam" id="PF04326">
    <property type="entry name" value="SLFN_AlbA_2"/>
    <property type="match status" value="1"/>
</dbReference>
<dbReference type="GO" id="GO:0003677">
    <property type="term" value="F:DNA binding"/>
    <property type="evidence" value="ECO:0007669"/>
    <property type="project" value="UniProtKB-KW"/>
</dbReference>
<dbReference type="RefSeq" id="WP_092088462.1">
    <property type="nucleotide sequence ID" value="NZ_FMZW01000042.1"/>
</dbReference>
<organism evidence="2 3">
    <name type="scientific">Bradyrhizobium brasilense</name>
    <dbReference type="NCBI Taxonomy" id="1419277"/>
    <lineage>
        <taxon>Bacteria</taxon>
        <taxon>Pseudomonadati</taxon>
        <taxon>Pseudomonadota</taxon>
        <taxon>Alphaproteobacteria</taxon>
        <taxon>Hyphomicrobiales</taxon>
        <taxon>Nitrobacteraceae</taxon>
        <taxon>Bradyrhizobium</taxon>
    </lineage>
</organism>
<protein>
    <submittedName>
        <fullName evidence="2">Putative DNA-binding domain-containing protein</fullName>
    </submittedName>
</protein>
<dbReference type="InterPro" id="IPR038461">
    <property type="entry name" value="Schlafen_AlbA_2_dom_sf"/>
</dbReference>